<dbReference type="EMBL" id="KZ084204">
    <property type="protein sequence ID" value="OSC96251.1"/>
    <property type="molecule type" value="Genomic_DNA"/>
</dbReference>
<protein>
    <submittedName>
        <fullName evidence="1">Uncharacterized protein</fullName>
    </submittedName>
</protein>
<accession>A0A1Y2I8L9</accession>
<evidence type="ECO:0000313" key="2">
    <source>
        <dbReference type="Proteomes" id="UP000193067"/>
    </source>
</evidence>
<keyword evidence="2" id="KW-1185">Reference proteome</keyword>
<dbReference type="AlphaFoldDB" id="A0A1Y2I8L9"/>
<sequence length="175" mass="18738">MARRTHLGGCAHCSLLPPTDACLSRPSPPTDRPLGTLATPAISSAACAGHRYIRVSPSVQNSSVQIEPRSRQRGVSQRMTAQRLLERLRAAPPPYTVLGSVRCSHTRAAAGTRLDPSLTSYEARVSRRSLSRPQILGPRSSRVPEGVPLAACISPNCNITPVMGAVAFASLMYRN</sequence>
<name>A0A1Y2I8L9_TRAC3</name>
<organism evidence="1 2">
    <name type="scientific">Trametes coccinea (strain BRFM310)</name>
    <name type="common">Pycnoporus coccineus</name>
    <dbReference type="NCBI Taxonomy" id="1353009"/>
    <lineage>
        <taxon>Eukaryota</taxon>
        <taxon>Fungi</taxon>
        <taxon>Dikarya</taxon>
        <taxon>Basidiomycota</taxon>
        <taxon>Agaricomycotina</taxon>
        <taxon>Agaricomycetes</taxon>
        <taxon>Polyporales</taxon>
        <taxon>Polyporaceae</taxon>
        <taxon>Trametes</taxon>
    </lineage>
</organism>
<dbReference type="Proteomes" id="UP000193067">
    <property type="component" value="Unassembled WGS sequence"/>
</dbReference>
<proteinExistence type="predicted"/>
<gene>
    <name evidence="1" type="ORF">PYCCODRAFT_124693</name>
</gene>
<reference evidence="1 2" key="1">
    <citation type="journal article" date="2015" name="Biotechnol. Biofuels">
        <title>Enhanced degradation of softwood versus hardwood by the white-rot fungus Pycnoporus coccineus.</title>
        <authorList>
            <person name="Couturier M."/>
            <person name="Navarro D."/>
            <person name="Chevret D."/>
            <person name="Henrissat B."/>
            <person name="Piumi F."/>
            <person name="Ruiz-Duenas F.J."/>
            <person name="Martinez A.T."/>
            <person name="Grigoriev I.V."/>
            <person name="Riley R."/>
            <person name="Lipzen A."/>
            <person name="Berrin J.G."/>
            <person name="Master E.R."/>
            <person name="Rosso M.N."/>
        </authorList>
    </citation>
    <scope>NUCLEOTIDE SEQUENCE [LARGE SCALE GENOMIC DNA]</scope>
    <source>
        <strain evidence="1 2">BRFM310</strain>
    </source>
</reference>
<evidence type="ECO:0000313" key="1">
    <source>
        <dbReference type="EMBL" id="OSC96251.1"/>
    </source>
</evidence>